<proteinExistence type="predicted"/>
<name>A0A2H3JY08_WOLCO</name>
<gene>
    <name evidence="1" type="ORF">WOLCODRAFT_137161</name>
</gene>
<sequence length="115" mass="13064">MPFLAPRYQHRFGISTHFRARSISQVLKNRVWSAANACAVCLFQRGGMTSGLHEDFSVMSVGHTEALYIAQQLCHCNLSLHRASDFRMVGVSEIHVAHSRLHPIRLHHTTTYLHT</sequence>
<dbReference type="AlphaFoldDB" id="A0A2H3JY08"/>
<evidence type="ECO:0000313" key="1">
    <source>
        <dbReference type="EMBL" id="PCH41057.1"/>
    </source>
</evidence>
<reference evidence="1 2" key="1">
    <citation type="journal article" date="2012" name="Science">
        <title>The Paleozoic origin of enzymatic lignin decomposition reconstructed from 31 fungal genomes.</title>
        <authorList>
            <person name="Floudas D."/>
            <person name="Binder M."/>
            <person name="Riley R."/>
            <person name="Barry K."/>
            <person name="Blanchette R.A."/>
            <person name="Henrissat B."/>
            <person name="Martinez A.T."/>
            <person name="Otillar R."/>
            <person name="Spatafora J.W."/>
            <person name="Yadav J.S."/>
            <person name="Aerts A."/>
            <person name="Benoit I."/>
            <person name="Boyd A."/>
            <person name="Carlson A."/>
            <person name="Copeland A."/>
            <person name="Coutinho P.M."/>
            <person name="de Vries R.P."/>
            <person name="Ferreira P."/>
            <person name="Findley K."/>
            <person name="Foster B."/>
            <person name="Gaskell J."/>
            <person name="Glotzer D."/>
            <person name="Gorecki P."/>
            <person name="Heitman J."/>
            <person name="Hesse C."/>
            <person name="Hori C."/>
            <person name="Igarashi K."/>
            <person name="Jurgens J.A."/>
            <person name="Kallen N."/>
            <person name="Kersten P."/>
            <person name="Kohler A."/>
            <person name="Kuees U."/>
            <person name="Kumar T.K.A."/>
            <person name="Kuo A."/>
            <person name="LaButti K."/>
            <person name="Larrondo L.F."/>
            <person name="Lindquist E."/>
            <person name="Ling A."/>
            <person name="Lombard V."/>
            <person name="Lucas S."/>
            <person name="Lundell T."/>
            <person name="Martin R."/>
            <person name="McLaughlin D.J."/>
            <person name="Morgenstern I."/>
            <person name="Morin E."/>
            <person name="Murat C."/>
            <person name="Nagy L.G."/>
            <person name="Nolan M."/>
            <person name="Ohm R.A."/>
            <person name="Patyshakuliyeva A."/>
            <person name="Rokas A."/>
            <person name="Ruiz-Duenas F.J."/>
            <person name="Sabat G."/>
            <person name="Salamov A."/>
            <person name="Samejima M."/>
            <person name="Schmutz J."/>
            <person name="Slot J.C."/>
            <person name="St John F."/>
            <person name="Stenlid J."/>
            <person name="Sun H."/>
            <person name="Sun S."/>
            <person name="Syed K."/>
            <person name="Tsang A."/>
            <person name="Wiebenga A."/>
            <person name="Young D."/>
            <person name="Pisabarro A."/>
            <person name="Eastwood D.C."/>
            <person name="Martin F."/>
            <person name="Cullen D."/>
            <person name="Grigoriev I.V."/>
            <person name="Hibbett D.S."/>
        </authorList>
    </citation>
    <scope>NUCLEOTIDE SEQUENCE [LARGE SCALE GENOMIC DNA]</scope>
    <source>
        <strain evidence="1 2">MD-104</strain>
    </source>
</reference>
<dbReference type="EMBL" id="KB468113">
    <property type="protein sequence ID" value="PCH41057.1"/>
    <property type="molecule type" value="Genomic_DNA"/>
</dbReference>
<dbReference type="Proteomes" id="UP000218811">
    <property type="component" value="Unassembled WGS sequence"/>
</dbReference>
<feature type="non-terminal residue" evidence="1">
    <location>
        <position position="115"/>
    </location>
</feature>
<accession>A0A2H3JY08</accession>
<protein>
    <submittedName>
        <fullName evidence="1">Uncharacterized protein</fullName>
    </submittedName>
</protein>
<evidence type="ECO:0000313" key="2">
    <source>
        <dbReference type="Proteomes" id="UP000218811"/>
    </source>
</evidence>
<organism evidence="1 2">
    <name type="scientific">Wolfiporia cocos (strain MD-104)</name>
    <name type="common">Brown rot fungus</name>
    <dbReference type="NCBI Taxonomy" id="742152"/>
    <lineage>
        <taxon>Eukaryota</taxon>
        <taxon>Fungi</taxon>
        <taxon>Dikarya</taxon>
        <taxon>Basidiomycota</taxon>
        <taxon>Agaricomycotina</taxon>
        <taxon>Agaricomycetes</taxon>
        <taxon>Polyporales</taxon>
        <taxon>Phaeolaceae</taxon>
        <taxon>Wolfiporia</taxon>
    </lineage>
</organism>
<feature type="non-terminal residue" evidence="1">
    <location>
        <position position="1"/>
    </location>
</feature>
<keyword evidence="2" id="KW-1185">Reference proteome</keyword>